<sequence>MQTTGSSNQIPLEKLLKDIFAIGRISRYHQQLLMSTLLSKEGFNEEERLQISRVFDALQRGLLKVVD</sequence>
<dbReference type="AlphaFoldDB" id="A0A161XPC7"/>
<name>A0A161XPC7_NODSP</name>
<evidence type="ECO:0000313" key="2">
    <source>
        <dbReference type="Proteomes" id="UP000076555"/>
    </source>
</evidence>
<comment type="caution">
    <text evidence="1">The sequence shown here is derived from an EMBL/GenBank/DDBJ whole genome shotgun (WGS) entry which is preliminary data.</text>
</comment>
<dbReference type="EMBL" id="LWAJ01000065">
    <property type="protein sequence ID" value="KZL50804.1"/>
    <property type="molecule type" value="Genomic_DNA"/>
</dbReference>
<dbReference type="OrthoDB" id="464405at2"/>
<dbReference type="RefSeq" id="WP_006197721.1">
    <property type="nucleotide sequence ID" value="NZ_CAWMRI010000065.1"/>
</dbReference>
<protein>
    <submittedName>
        <fullName evidence="1">Uncharacterized protein</fullName>
    </submittedName>
</protein>
<proteinExistence type="predicted"/>
<dbReference type="GeneID" id="78019684"/>
<organism evidence="1 2">
    <name type="scientific">Nodularia spumigena CENA596</name>
    <dbReference type="NCBI Taxonomy" id="1819295"/>
    <lineage>
        <taxon>Bacteria</taxon>
        <taxon>Bacillati</taxon>
        <taxon>Cyanobacteriota</taxon>
        <taxon>Cyanophyceae</taxon>
        <taxon>Nostocales</taxon>
        <taxon>Nodulariaceae</taxon>
        <taxon>Nodularia</taxon>
    </lineage>
</organism>
<accession>A0A161XPC7</accession>
<gene>
    <name evidence="1" type="ORF">A2T98_05660</name>
</gene>
<reference evidence="1 2" key="1">
    <citation type="submission" date="2016-04" db="EMBL/GenBank/DDBJ databases">
        <title>Draft Genome Assembly of the Bloom-forming Cyanobacterium Nodularia spumigena Strain CENA596 in Shrimp Production Ponds.</title>
        <authorList>
            <person name="Popin R.V."/>
            <person name="Rigonato J."/>
            <person name="Abreu V.A."/>
            <person name="Andreote A.P."/>
            <person name="Silveira S.B."/>
            <person name="Odebrecht C."/>
            <person name="Fiore M.F."/>
        </authorList>
    </citation>
    <scope>NUCLEOTIDE SEQUENCE [LARGE SCALE GENOMIC DNA]</scope>
    <source>
        <strain evidence="1 2">CENA596</strain>
    </source>
</reference>
<evidence type="ECO:0000313" key="1">
    <source>
        <dbReference type="EMBL" id="KZL50804.1"/>
    </source>
</evidence>
<dbReference type="Proteomes" id="UP000076555">
    <property type="component" value="Unassembled WGS sequence"/>
</dbReference>